<feature type="chain" id="PRO_5036372828" evidence="1">
    <location>
        <begin position="20"/>
        <end position="882"/>
    </location>
</feature>
<feature type="signal peptide" evidence="1">
    <location>
        <begin position="1"/>
        <end position="19"/>
    </location>
</feature>
<dbReference type="EMBL" id="CACSIM010000001">
    <property type="protein sequence ID" value="CAA0078353.1"/>
    <property type="molecule type" value="Genomic_DNA"/>
</dbReference>
<accession>A0A5S9MSC2</accession>
<proteinExistence type="predicted"/>
<sequence length="882" mass="92139">MKTNTLALSLTLAASLLVACGGGGDARSPDRPGAGLDPDSLRVDFPLGNQLAGTGTNFIPVRMLATQTDGVEINLGPELNVTADTQWSLGGSVGSPAIAELADEIRDAGELRDVQDILSTVRLASTDTLKNLTITGLYNFQGTAYSVTEPFTIVPPIVSGPKYISGQDVIALNPSDPTDTETVNYQLLQNLQGLPGVTENSTVNATFCADNSHFVFGETQTPSTGAVAPATITNPFTSSDQNQIAVTVFAIENGESCTDDTVDKIASLIVTLVPATVSEMAICAVANPAADACDTSDQVFFNTDYLDQCKGLTEDSIDVPAAQRLQMVAKLTYTNPSNPNQAPFDKYQCSGPGILTWSADPTTIFAEGPDETTGDASLISQADYEAIADQDPASTVTGIYEDDSNAAIQDTLELKLVDAEVTAISIVRADGTTPAEDTIYLNVFNDGIDYVAMCTFVDFDSSDTIACPAANVSWTIDQGTLVTVDPANNSNSTTVDPISGATVDVPVVATLTATYEDGISDVSDNRTINVVADEVVELHLYQVSNANSPDDIYIDEFSCVGRTDLVGDLADGETYIRGNQQFYAYAVFESGIDDVTDAYLANPKLNSDSPLKDVTDHERTIFSAVSGYWSGNASDSPSCVSSAIEIPGADQIPGADEIPGLPEISSEPAASFGQTKGSLESRGLLRLSTVCVQAFIDSDDDGFTEGDITTEEGSTVLVLPAADDDLLTYTNELCEILEPVLTLGGNFPGLEGPGLVLPLVYTVSTIVDPILSTLATNDDGGYIPVEGLVDALITGNFSSINENLPDSPVGLGTITSGLIEGVDAVPGLGIIVDTLDACLLAPVTSTVGTLLNGILGLNPEAFGDLANISFDDCQGIFGNLAP</sequence>
<dbReference type="EMBL" id="CACSIK010000001">
    <property type="protein sequence ID" value="CAA0086717.1"/>
    <property type="molecule type" value="Genomic_DNA"/>
</dbReference>
<evidence type="ECO:0000313" key="4">
    <source>
        <dbReference type="Proteomes" id="UP000435877"/>
    </source>
</evidence>
<reference evidence="4 5" key="1">
    <citation type="submission" date="2019-11" db="EMBL/GenBank/DDBJ databases">
        <authorList>
            <person name="Holert J."/>
        </authorList>
    </citation>
    <scope>NUCLEOTIDE SEQUENCE [LARGE SCALE GENOMIC DNA]</scope>
    <source>
        <strain evidence="2">BC3_2A</strain>
        <strain evidence="3">SB11_1A</strain>
    </source>
</reference>
<dbReference type="Proteomes" id="UP000439591">
    <property type="component" value="Unassembled WGS sequence"/>
</dbReference>
<keyword evidence="4" id="KW-1185">Reference proteome</keyword>
<dbReference type="Proteomes" id="UP000435877">
    <property type="component" value="Unassembled WGS sequence"/>
</dbReference>
<dbReference type="AlphaFoldDB" id="A0A5S9MSC2"/>
<evidence type="ECO:0000256" key="1">
    <source>
        <dbReference type="SAM" id="SignalP"/>
    </source>
</evidence>
<evidence type="ECO:0000313" key="5">
    <source>
        <dbReference type="Proteomes" id="UP000439591"/>
    </source>
</evidence>
<dbReference type="RefSeq" id="WP_159267738.1">
    <property type="nucleotide sequence ID" value="NZ_CACSIK010000001.1"/>
</dbReference>
<keyword evidence="1" id="KW-0732">Signal</keyword>
<organism evidence="2 5">
    <name type="scientific">Zhongshania aliphaticivorans</name>
    <dbReference type="NCBI Taxonomy" id="1470434"/>
    <lineage>
        <taxon>Bacteria</taxon>
        <taxon>Pseudomonadati</taxon>
        <taxon>Pseudomonadota</taxon>
        <taxon>Gammaproteobacteria</taxon>
        <taxon>Cellvibrionales</taxon>
        <taxon>Spongiibacteraceae</taxon>
        <taxon>Zhongshania</taxon>
    </lineage>
</organism>
<protein>
    <submittedName>
        <fullName evidence="2">Uncharacterized protein</fullName>
    </submittedName>
</protein>
<evidence type="ECO:0000313" key="3">
    <source>
        <dbReference type="EMBL" id="CAA0086717.1"/>
    </source>
</evidence>
<gene>
    <name evidence="3" type="ORF">IHBHHGIJ_01098</name>
    <name evidence="2" type="ORF">KFEGEMFD_00053</name>
</gene>
<name>A0A5S9MSC2_9GAMM</name>
<evidence type="ECO:0000313" key="2">
    <source>
        <dbReference type="EMBL" id="CAA0078353.1"/>
    </source>
</evidence>
<dbReference type="OrthoDB" id="5715313at2"/>
<dbReference type="PROSITE" id="PS51257">
    <property type="entry name" value="PROKAR_LIPOPROTEIN"/>
    <property type="match status" value="1"/>
</dbReference>